<dbReference type="PROSITE" id="PS50833">
    <property type="entry name" value="BRIX"/>
    <property type="match status" value="1"/>
</dbReference>
<dbReference type="InParanoid" id="A0A163KY30"/>
<dbReference type="GO" id="GO:0006364">
    <property type="term" value="P:rRNA processing"/>
    <property type="evidence" value="ECO:0007669"/>
    <property type="project" value="InterPro"/>
</dbReference>
<evidence type="ECO:0000256" key="1">
    <source>
        <dbReference type="SAM" id="MobiDB-lite"/>
    </source>
</evidence>
<dbReference type="GO" id="GO:0030687">
    <property type="term" value="C:preribosome, large subunit precursor"/>
    <property type="evidence" value="ECO:0007669"/>
    <property type="project" value="TreeGrafter"/>
</dbReference>
<dbReference type="Gene3D" id="3.40.50.10480">
    <property type="entry name" value="Probable brix-domain ribosomal biogenesis protein"/>
    <property type="match status" value="1"/>
</dbReference>
<dbReference type="OrthoDB" id="10261452at2759"/>
<evidence type="ECO:0000259" key="2">
    <source>
        <dbReference type="PROSITE" id="PS50833"/>
    </source>
</evidence>
<protein>
    <recommendedName>
        <fullName evidence="2">Brix domain-containing protein</fullName>
    </recommendedName>
</protein>
<dbReference type="InterPro" id="IPR045112">
    <property type="entry name" value="PPAN-like"/>
</dbReference>
<reference evidence="3" key="1">
    <citation type="submission" date="2016-04" db="EMBL/GenBank/DDBJ databases">
        <authorList>
            <person name="Evans L.H."/>
            <person name="Alamgir A."/>
            <person name="Owens N."/>
            <person name="Weber N.D."/>
            <person name="Virtaneva K."/>
            <person name="Barbian K."/>
            <person name="Babar A."/>
            <person name="Rosenke K."/>
        </authorList>
    </citation>
    <scope>NUCLEOTIDE SEQUENCE [LARGE SCALE GENOMIC DNA]</scope>
    <source>
        <strain evidence="3">CBS 101.48</strain>
    </source>
</reference>
<evidence type="ECO:0000313" key="3">
    <source>
        <dbReference type="EMBL" id="SAM01410.1"/>
    </source>
</evidence>
<dbReference type="OMA" id="KDYTVMT"/>
<accession>A0A163KY30</accession>
<name>A0A163KY30_ABSGL</name>
<dbReference type="STRING" id="4829.A0A163KY30"/>
<dbReference type="GO" id="GO:0019843">
    <property type="term" value="F:rRNA binding"/>
    <property type="evidence" value="ECO:0007669"/>
    <property type="project" value="InterPro"/>
</dbReference>
<feature type="compositionally biased region" description="Acidic residues" evidence="1">
    <location>
        <begin position="353"/>
        <end position="385"/>
    </location>
</feature>
<dbReference type="Proteomes" id="UP000078561">
    <property type="component" value="Unassembled WGS sequence"/>
</dbReference>
<evidence type="ECO:0000313" key="4">
    <source>
        <dbReference type="Proteomes" id="UP000078561"/>
    </source>
</evidence>
<feature type="domain" description="Brix" evidence="2">
    <location>
        <begin position="24"/>
        <end position="287"/>
    </location>
</feature>
<feature type="region of interest" description="Disordered" evidence="1">
    <location>
        <begin position="304"/>
        <end position="385"/>
    </location>
</feature>
<organism evidence="3">
    <name type="scientific">Absidia glauca</name>
    <name type="common">Pin mould</name>
    <dbReference type="NCBI Taxonomy" id="4829"/>
    <lineage>
        <taxon>Eukaryota</taxon>
        <taxon>Fungi</taxon>
        <taxon>Fungi incertae sedis</taxon>
        <taxon>Mucoromycota</taxon>
        <taxon>Mucoromycotina</taxon>
        <taxon>Mucoromycetes</taxon>
        <taxon>Mucorales</taxon>
        <taxon>Cunninghamellaceae</taxon>
        <taxon>Absidia</taxon>
    </lineage>
</organism>
<keyword evidence="4" id="KW-1185">Reference proteome</keyword>
<dbReference type="AlphaFoldDB" id="A0A163KY30"/>
<dbReference type="SUPFAM" id="SSF52954">
    <property type="entry name" value="Class II aaRS ABD-related"/>
    <property type="match status" value="1"/>
</dbReference>
<dbReference type="SMART" id="SM00879">
    <property type="entry name" value="Brix"/>
    <property type="match status" value="1"/>
</dbReference>
<dbReference type="PANTHER" id="PTHR12661:SF5">
    <property type="entry name" value="SUPPRESSOR OF SWI4 1 HOMOLOG"/>
    <property type="match status" value="1"/>
</dbReference>
<dbReference type="GO" id="GO:0000027">
    <property type="term" value="P:ribosomal large subunit assembly"/>
    <property type="evidence" value="ECO:0007669"/>
    <property type="project" value="TreeGrafter"/>
</dbReference>
<dbReference type="FunCoup" id="A0A163KY30">
    <property type="interactions" value="494"/>
</dbReference>
<sequence length="385" mass="44465">MAGKRKRKNKTHKAPTEEDYLKVPKSFVIRSGIVGTSITALVRDVRKVMEPNTATHLKERRTNRLKDFVSVAGQLGVTNFMIFSRTEKYTNLRICRVPRGPTLSFRIHEYALAKDCLALQKNPRTNENDYHHSPLLVLNNFKQDGKEFKVMTAMLQNMFPPLDVQTMQLNQAKRVLLYNYNEDTGMIDFRHYSIGVKTTGVSKSIKRVITTNLPNLGDFEDISDYVLKEAVISESDVEDGPESTVTLAQDLAGRNHNRKNEQRAIRLHELGPRMTLELVKIENGLCDGEVLYHRYIKKTPEEIKENERKRQKTLADRARRRDEQQANVERKVLEKEEHRRRTGAPQKTTTTEASDEEDNDDDEDEEDLLGQDMDMNDDDDDEDED</sequence>
<dbReference type="EMBL" id="LT553527">
    <property type="protein sequence ID" value="SAM01410.1"/>
    <property type="molecule type" value="Genomic_DNA"/>
</dbReference>
<dbReference type="PANTHER" id="PTHR12661">
    <property type="entry name" value="PETER PAN-RELATED"/>
    <property type="match status" value="1"/>
</dbReference>
<dbReference type="Pfam" id="PF04427">
    <property type="entry name" value="Brix"/>
    <property type="match status" value="1"/>
</dbReference>
<gene>
    <name evidence="3" type="primary">ABSGL_07151.1 scaffold 8717</name>
</gene>
<feature type="compositionally biased region" description="Basic and acidic residues" evidence="1">
    <location>
        <begin position="304"/>
        <end position="339"/>
    </location>
</feature>
<dbReference type="InterPro" id="IPR007109">
    <property type="entry name" value="Brix"/>
</dbReference>
<proteinExistence type="predicted"/>